<accession>A0A7U7EP18</accession>
<evidence type="ECO:0000256" key="8">
    <source>
        <dbReference type="ARBA" id="ARBA00023004"/>
    </source>
</evidence>
<evidence type="ECO:0000256" key="1">
    <source>
        <dbReference type="ARBA" id="ARBA00004571"/>
    </source>
</evidence>
<keyword evidence="3 14" id="KW-0813">Transport</keyword>
<evidence type="ECO:0000256" key="17">
    <source>
        <dbReference type="SAM" id="MobiDB-lite"/>
    </source>
</evidence>
<keyword evidence="22" id="KW-1185">Reference proteome</keyword>
<comment type="similarity">
    <text evidence="2 14 16">Belongs to the TonB-dependent receptor family.</text>
</comment>
<evidence type="ECO:0000256" key="9">
    <source>
        <dbReference type="ARBA" id="ARBA00023065"/>
    </source>
</evidence>
<evidence type="ECO:0000256" key="14">
    <source>
        <dbReference type="PROSITE-ProRule" id="PRU01360"/>
    </source>
</evidence>
<dbReference type="PANTHER" id="PTHR32552">
    <property type="entry name" value="FERRICHROME IRON RECEPTOR-RELATED"/>
    <property type="match status" value="1"/>
</dbReference>
<feature type="domain" description="TonB-dependent receptor plug" evidence="20">
    <location>
        <begin position="67"/>
        <end position="161"/>
    </location>
</feature>
<evidence type="ECO:0000256" key="4">
    <source>
        <dbReference type="ARBA" id="ARBA00022452"/>
    </source>
</evidence>
<name>A0A7U7EP18_9GAMM</name>
<evidence type="ECO:0000256" key="12">
    <source>
        <dbReference type="ARBA" id="ARBA00023170"/>
    </source>
</evidence>
<dbReference type="GO" id="GO:0015891">
    <property type="term" value="P:siderophore transport"/>
    <property type="evidence" value="ECO:0007669"/>
    <property type="project" value="InterPro"/>
</dbReference>
<protein>
    <submittedName>
        <fullName evidence="21">Metal-pseudopaline receptor CntO</fullName>
    </submittedName>
</protein>
<dbReference type="InterPro" id="IPR000531">
    <property type="entry name" value="Beta-barrel_TonB"/>
</dbReference>
<evidence type="ECO:0000259" key="20">
    <source>
        <dbReference type="Pfam" id="PF07715"/>
    </source>
</evidence>
<dbReference type="PANTHER" id="PTHR32552:SF68">
    <property type="entry name" value="FERRICHROME OUTER MEMBRANE TRANSPORTER_PHAGE RECEPTOR"/>
    <property type="match status" value="1"/>
</dbReference>
<dbReference type="InterPro" id="IPR010105">
    <property type="entry name" value="TonB_sidphr_rcpt"/>
</dbReference>
<dbReference type="RefSeq" id="WP_187671888.1">
    <property type="nucleotide sequence ID" value="NZ_CAJFCI010000057.1"/>
</dbReference>
<keyword evidence="6 14" id="KW-0812">Transmembrane</keyword>
<keyword evidence="13 14" id="KW-0998">Cell outer membrane</keyword>
<dbReference type="GO" id="GO:0009279">
    <property type="term" value="C:cell outer membrane"/>
    <property type="evidence" value="ECO:0007669"/>
    <property type="project" value="UniProtKB-SubCell"/>
</dbReference>
<proteinExistence type="inferred from homology"/>
<dbReference type="InterPro" id="IPR037066">
    <property type="entry name" value="Plug_dom_sf"/>
</dbReference>
<dbReference type="SUPFAM" id="SSF56935">
    <property type="entry name" value="Porins"/>
    <property type="match status" value="1"/>
</dbReference>
<keyword evidence="11 14" id="KW-0472">Membrane</keyword>
<dbReference type="InterPro" id="IPR012910">
    <property type="entry name" value="Plug_dom"/>
</dbReference>
<evidence type="ECO:0000259" key="19">
    <source>
        <dbReference type="Pfam" id="PF00593"/>
    </source>
</evidence>
<dbReference type="PROSITE" id="PS01156">
    <property type="entry name" value="TONB_DEPENDENT_REC_2"/>
    <property type="match status" value="1"/>
</dbReference>
<feature type="region of interest" description="Disordered" evidence="17">
    <location>
        <begin position="389"/>
        <end position="408"/>
    </location>
</feature>
<reference evidence="21 22" key="1">
    <citation type="submission" date="2020-08" db="EMBL/GenBank/DDBJ databases">
        <authorList>
            <person name="Criscuolo A."/>
        </authorList>
    </citation>
    <scope>NUCLEOTIDE SEQUENCE [LARGE SCALE GENOMIC DNA]</scope>
    <source>
        <strain evidence="21">CIP111764</strain>
    </source>
</reference>
<dbReference type="PROSITE" id="PS52016">
    <property type="entry name" value="TONB_DEPENDENT_REC_3"/>
    <property type="match status" value="1"/>
</dbReference>
<evidence type="ECO:0000256" key="5">
    <source>
        <dbReference type="ARBA" id="ARBA00022496"/>
    </source>
</evidence>
<dbReference type="InterPro" id="IPR036942">
    <property type="entry name" value="Beta-barrel_TonB_sf"/>
</dbReference>
<evidence type="ECO:0000256" key="2">
    <source>
        <dbReference type="ARBA" id="ARBA00009810"/>
    </source>
</evidence>
<evidence type="ECO:0000256" key="3">
    <source>
        <dbReference type="ARBA" id="ARBA00022448"/>
    </source>
</evidence>
<evidence type="ECO:0000256" key="7">
    <source>
        <dbReference type="ARBA" id="ARBA00022729"/>
    </source>
</evidence>
<dbReference type="GO" id="GO:0038023">
    <property type="term" value="F:signaling receptor activity"/>
    <property type="evidence" value="ECO:0007669"/>
    <property type="project" value="InterPro"/>
</dbReference>
<dbReference type="InterPro" id="IPR039426">
    <property type="entry name" value="TonB-dep_rcpt-like"/>
</dbReference>
<dbReference type="InterPro" id="IPR010917">
    <property type="entry name" value="TonB_rcpt_CS"/>
</dbReference>
<evidence type="ECO:0000313" key="22">
    <source>
        <dbReference type="Proteomes" id="UP000583387"/>
    </source>
</evidence>
<keyword evidence="12 21" id="KW-0675">Receptor</keyword>
<sequence length="721" mass="81172">MPHQIPSRFALSITALLVTLYAQAEPDQPSDGEEGQITLDATQVVGRAQTLYKVSEATTGTRTPTPLEKVPQAIQVLPRELIDDQAARQVTDLYRNISGVTQFSYAGVTMRGFRQENVLYDGMRGDPYAGFAVPLLFNIDRLEVLKGPAGVMYGGGDPGGVINYVTKKPQHQALNRLQVQGGNYDYRSGSFESTGPLPGNERLRYRVGIFTEGENPFRDNTDAENNVADFGLAMDIGETGELTLQYTEIKQKLNGNRLRGVPVNDKGSFLTDREWNHNEGTDFLDLDARIALARYQFAPSDMVDLDFTARWFENTERQQYHEPMGLVDRDGDGTGEWMTRQFRDQKRENDGLNLNGNSIWRFDTVGFAHTLLFGADWFQLDGNLRQRTAASDLRPDGRPNPGGTVPGLDLFDPAYGQSSRSDYDLDSLPWAFSETRGTRYGGYLQDQIDLTERWSLLLGLRWDEFKDENRISDSSVRGDDLTWRLGTTYELARGVNAYATLATGFNPQASGNQDERFGGPFDPEESKLWEVGLKTELVDGRVNLNTAIYRIERRNILQQTGEVVNGFNQLSPLGLVRSQGVEVDLLADLTERWVLNLSYAYNDAEVRDAGPNGITNSVGKRFANAPRNQLGLWTRYDLPQWNSAVSFGSEYVDERVSLDGQTVKPYTIFDASWQTTIQNWKFQANVKNLFDRKYAASGFIERNGHFPGEPRRFYVQATYDF</sequence>
<keyword evidence="7 18" id="KW-0732">Signal</keyword>
<dbReference type="Pfam" id="PF00593">
    <property type="entry name" value="TonB_dep_Rec_b-barrel"/>
    <property type="match status" value="1"/>
</dbReference>
<dbReference type="GO" id="GO:0015344">
    <property type="term" value="F:siderophore uptake transmembrane transporter activity"/>
    <property type="evidence" value="ECO:0007669"/>
    <property type="project" value="TreeGrafter"/>
</dbReference>
<evidence type="ECO:0000313" key="21">
    <source>
        <dbReference type="EMBL" id="CAD5108569.1"/>
    </source>
</evidence>
<dbReference type="NCBIfam" id="TIGR01783">
    <property type="entry name" value="TonB-siderophor"/>
    <property type="match status" value="1"/>
</dbReference>
<keyword evidence="10 16" id="KW-0798">TonB box</keyword>
<comment type="subcellular location">
    <subcellularLocation>
        <location evidence="1 14">Cell outer membrane</location>
        <topology evidence="1 14">Multi-pass membrane protein</topology>
    </subcellularLocation>
</comment>
<keyword evidence="8" id="KW-0408">Iron</keyword>
<evidence type="ECO:0000256" key="13">
    <source>
        <dbReference type="ARBA" id="ARBA00023237"/>
    </source>
</evidence>
<dbReference type="EMBL" id="CAJFCI010000057">
    <property type="protein sequence ID" value="CAD5108569.1"/>
    <property type="molecule type" value="Genomic_DNA"/>
</dbReference>
<evidence type="ECO:0000256" key="15">
    <source>
        <dbReference type="PROSITE-ProRule" id="PRU10144"/>
    </source>
</evidence>
<evidence type="ECO:0000256" key="11">
    <source>
        <dbReference type="ARBA" id="ARBA00023136"/>
    </source>
</evidence>
<evidence type="ECO:0000256" key="6">
    <source>
        <dbReference type="ARBA" id="ARBA00022692"/>
    </source>
</evidence>
<comment type="caution">
    <text evidence="21">The sequence shown here is derived from an EMBL/GenBank/DDBJ whole genome shotgun (WGS) entry which is preliminary data.</text>
</comment>
<feature type="chain" id="PRO_5030851840" evidence="18">
    <location>
        <begin position="25"/>
        <end position="721"/>
    </location>
</feature>
<dbReference type="CDD" id="cd01347">
    <property type="entry name" value="ligand_gated_channel"/>
    <property type="match status" value="1"/>
</dbReference>
<organism evidence="21 22">
    <name type="scientific">Zestomonas carbonaria</name>
    <dbReference type="NCBI Taxonomy" id="2762745"/>
    <lineage>
        <taxon>Bacteria</taxon>
        <taxon>Pseudomonadati</taxon>
        <taxon>Pseudomonadota</taxon>
        <taxon>Gammaproteobacteria</taxon>
        <taxon>Pseudomonadales</taxon>
        <taxon>Pseudomonadaceae</taxon>
        <taxon>Zestomonas</taxon>
    </lineage>
</organism>
<evidence type="ECO:0000256" key="10">
    <source>
        <dbReference type="ARBA" id="ARBA00023077"/>
    </source>
</evidence>
<dbReference type="Gene3D" id="2.170.130.10">
    <property type="entry name" value="TonB-dependent receptor, plug domain"/>
    <property type="match status" value="1"/>
</dbReference>
<feature type="signal peptide" evidence="18">
    <location>
        <begin position="1"/>
        <end position="24"/>
    </location>
</feature>
<feature type="short sequence motif" description="TonB C-terminal box" evidence="15">
    <location>
        <begin position="704"/>
        <end position="721"/>
    </location>
</feature>
<evidence type="ECO:0000256" key="18">
    <source>
        <dbReference type="SAM" id="SignalP"/>
    </source>
</evidence>
<keyword evidence="5" id="KW-0410">Iron transport</keyword>
<dbReference type="Gene3D" id="2.40.170.20">
    <property type="entry name" value="TonB-dependent receptor, beta-barrel domain"/>
    <property type="match status" value="1"/>
</dbReference>
<dbReference type="Proteomes" id="UP000583387">
    <property type="component" value="Unassembled WGS sequence"/>
</dbReference>
<gene>
    <name evidence="21" type="primary">cntO_3</name>
    <name evidence="21" type="ORF">PSEWESI4_02857</name>
</gene>
<evidence type="ECO:0000256" key="16">
    <source>
        <dbReference type="RuleBase" id="RU003357"/>
    </source>
</evidence>
<dbReference type="Pfam" id="PF07715">
    <property type="entry name" value="Plug"/>
    <property type="match status" value="1"/>
</dbReference>
<keyword evidence="4 14" id="KW-1134">Transmembrane beta strand</keyword>
<dbReference type="AlphaFoldDB" id="A0A7U7EP18"/>
<keyword evidence="9" id="KW-0406">Ion transport</keyword>
<feature type="domain" description="TonB-dependent receptor-like beta-barrel" evidence="19">
    <location>
        <begin position="254"/>
        <end position="689"/>
    </location>
</feature>